<evidence type="ECO:0000313" key="3">
    <source>
        <dbReference type="EMBL" id="CAB4720456.1"/>
    </source>
</evidence>
<reference evidence="5" key="1">
    <citation type="submission" date="2020-05" db="EMBL/GenBank/DDBJ databases">
        <authorList>
            <person name="Chiriac C."/>
            <person name="Salcher M."/>
            <person name="Ghai R."/>
            <person name="Kavagutti S V."/>
        </authorList>
    </citation>
    <scope>NUCLEOTIDE SEQUENCE</scope>
</reference>
<dbReference type="EMBL" id="CAESAI010000001">
    <property type="protein sequence ID" value="CAB4329681.1"/>
    <property type="molecule type" value="Genomic_DNA"/>
</dbReference>
<name>A0A6J6XS10_9ZZZZ</name>
<evidence type="ECO:0000313" key="7">
    <source>
        <dbReference type="EMBL" id="CAB5009221.1"/>
    </source>
</evidence>
<accession>A0A6J6XS10</accession>
<evidence type="ECO:0000313" key="1">
    <source>
        <dbReference type="EMBL" id="CAB4329681.1"/>
    </source>
</evidence>
<evidence type="ECO:0000313" key="6">
    <source>
        <dbReference type="EMBL" id="CAB4845999.1"/>
    </source>
</evidence>
<dbReference type="Pfam" id="PF05768">
    <property type="entry name" value="Glrx-like"/>
    <property type="match status" value="1"/>
</dbReference>
<evidence type="ECO:0000313" key="2">
    <source>
        <dbReference type="EMBL" id="CAB4331503.1"/>
    </source>
</evidence>
<dbReference type="EMBL" id="CAESAD010000001">
    <property type="protein sequence ID" value="CAB4331503.1"/>
    <property type="molecule type" value="Genomic_DNA"/>
</dbReference>
<proteinExistence type="predicted"/>
<dbReference type="EMBL" id="CAFAAO010000005">
    <property type="protein sequence ID" value="CAB4799259.1"/>
    <property type="molecule type" value="Genomic_DNA"/>
</dbReference>
<dbReference type="EMBL" id="CAEZZD010000004">
    <property type="protein sequence ID" value="CAB4739532.1"/>
    <property type="molecule type" value="Genomic_DNA"/>
</dbReference>
<sequence length="82" mass="9466">MDSRVVLIGKPECHLCENARLIIAKVCDELGETWREQSILEDPQLADQYFESIPVTLVDGKVHDKWRVDESRLRAALMKKND</sequence>
<dbReference type="Gene3D" id="3.40.30.10">
    <property type="entry name" value="Glutaredoxin"/>
    <property type="match status" value="1"/>
</dbReference>
<dbReference type="InterPro" id="IPR008554">
    <property type="entry name" value="Glutaredoxin-like"/>
</dbReference>
<organism evidence="5">
    <name type="scientific">freshwater metagenome</name>
    <dbReference type="NCBI Taxonomy" id="449393"/>
    <lineage>
        <taxon>unclassified sequences</taxon>
        <taxon>metagenomes</taxon>
        <taxon>ecological metagenomes</taxon>
    </lineage>
</organism>
<evidence type="ECO:0000313" key="5">
    <source>
        <dbReference type="EMBL" id="CAB4799259.1"/>
    </source>
</evidence>
<gene>
    <name evidence="3" type="ORF">UFOPK2648_01408</name>
    <name evidence="4" type="ORF">UFOPK2824_00057</name>
    <name evidence="5" type="ORF">UFOPK3037_00518</name>
    <name evidence="6" type="ORF">UFOPK3278_00186</name>
    <name evidence="1" type="ORF">UFOPK3406_00056</name>
    <name evidence="2" type="ORF">UFOPK3925_00229</name>
    <name evidence="7" type="ORF">UFOPK4097_00215</name>
    <name evidence="8" type="ORF">UFOPK4301_01289</name>
</gene>
<dbReference type="AlphaFoldDB" id="A0A6J6XS10"/>
<protein>
    <submittedName>
        <fullName evidence="5">Unannotated protein</fullName>
    </submittedName>
</protein>
<evidence type="ECO:0000313" key="8">
    <source>
        <dbReference type="EMBL" id="CAB5055144.1"/>
    </source>
</evidence>
<dbReference type="SUPFAM" id="SSF52833">
    <property type="entry name" value="Thioredoxin-like"/>
    <property type="match status" value="1"/>
</dbReference>
<dbReference type="EMBL" id="CAFBPK010000002">
    <property type="protein sequence ID" value="CAB5009221.1"/>
    <property type="molecule type" value="Genomic_DNA"/>
</dbReference>
<dbReference type="EMBL" id="CAEZYC010000129">
    <property type="protein sequence ID" value="CAB4720456.1"/>
    <property type="molecule type" value="Genomic_DNA"/>
</dbReference>
<dbReference type="InterPro" id="IPR036249">
    <property type="entry name" value="Thioredoxin-like_sf"/>
</dbReference>
<dbReference type="EMBL" id="CAFBQG010000203">
    <property type="protein sequence ID" value="CAB5055144.1"/>
    <property type="molecule type" value="Genomic_DNA"/>
</dbReference>
<evidence type="ECO:0000313" key="4">
    <source>
        <dbReference type="EMBL" id="CAB4739532.1"/>
    </source>
</evidence>
<dbReference type="EMBL" id="CAFBIX010000002">
    <property type="protein sequence ID" value="CAB4845999.1"/>
    <property type="molecule type" value="Genomic_DNA"/>
</dbReference>